<comment type="caution">
    <text evidence="1">The sequence shown here is derived from an EMBL/GenBank/DDBJ whole genome shotgun (WGS) entry which is preliminary data.</text>
</comment>
<name>A0A0C2EBB6_9PSED</name>
<dbReference type="PATRIC" id="fig|226910.6.peg.3078"/>
<dbReference type="STRING" id="226910.UCMB321_3089"/>
<protein>
    <submittedName>
        <fullName evidence="1">Uncharacterized protein</fullName>
    </submittedName>
</protein>
<reference evidence="1 2" key="1">
    <citation type="submission" date="2015-01" db="EMBL/GenBank/DDBJ databases">
        <title>Complete genome of Pseudomonas batumici UCM B-321 producer of the batumin antibiotic with strong antistaphilococcal and potential anticancer activity.</title>
        <authorList>
            <person name="Klochko V.V."/>
            <person name="Zelena L.B."/>
            <person name="Elena K.A."/>
            <person name="Reva O.N."/>
        </authorList>
    </citation>
    <scope>NUCLEOTIDE SEQUENCE [LARGE SCALE GENOMIC DNA]</scope>
    <source>
        <strain evidence="1 2">UCM B-321</strain>
    </source>
</reference>
<organism evidence="1 2">
    <name type="scientific">Pseudomonas batumici</name>
    <dbReference type="NCBI Taxonomy" id="226910"/>
    <lineage>
        <taxon>Bacteria</taxon>
        <taxon>Pseudomonadati</taxon>
        <taxon>Pseudomonadota</taxon>
        <taxon>Gammaproteobacteria</taxon>
        <taxon>Pseudomonadales</taxon>
        <taxon>Pseudomonadaceae</taxon>
        <taxon>Pseudomonas</taxon>
    </lineage>
</organism>
<sequence length="38" mass="4306">MLIERFGLSRNKKLQDMHGSVLCVIANERTGFGQQVKT</sequence>
<accession>A0A0C2EBB6</accession>
<evidence type="ECO:0000313" key="2">
    <source>
        <dbReference type="Proteomes" id="UP000031535"/>
    </source>
</evidence>
<proteinExistence type="predicted"/>
<dbReference type="EMBL" id="JXDG01000040">
    <property type="protein sequence ID" value="KIH83139.1"/>
    <property type="molecule type" value="Genomic_DNA"/>
</dbReference>
<dbReference type="AlphaFoldDB" id="A0A0C2EBB6"/>
<dbReference type="Proteomes" id="UP000031535">
    <property type="component" value="Unassembled WGS sequence"/>
</dbReference>
<gene>
    <name evidence="1" type="ORF">UCMB321_3089</name>
</gene>
<keyword evidence="2" id="KW-1185">Reference proteome</keyword>
<evidence type="ECO:0000313" key="1">
    <source>
        <dbReference type="EMBL" id="KIH83139.1"/>
    </source>
</evidence>